<dbReference type="Proteomes" id="UP000662088">
    <property type="component" value="Unassembled WGS sequence"/>
</dbReference>
<comment type="caution">
    <text evidence="1">The sequence shown here is derived from an EMBL/GenBank/DDBJ whole genome shotgun (WGS) entry which is preliminary data.</text>
</comment>
<protein>
    <submittedName>
        <fullName evidence="1">Uncharacterized protein</fullName>
    </submittedName>
</protein>
<name>A0A8I0ACS3_9CLOT</name>
<organism evidence="1 2">
    <name type="scientific">Clostridium lentum</name>
    <dbReference type="NCBI Taxonomy" id="2763037"/>
    <lineage>
        <taxon>Bacteria</taxon>
        <taxon>Bacillati</taxon>
        <taxon>Bacillota</taxon>
        <taxon>Clostridia</taxon>
        <taxon>Eubacteriales</taxon>
        <taxon>Clostridiaceae</taxon>
        <taxon>Clostridium</taxon>
    </lineage>
</organism>
<keyword evidence="2" id="KW-1185">Reference proteome</keyword>
<sequence>MIAIGEKYDELEFIKFGEMLLVNPNEKLEQAHFFIKEKNVKINELSNNKCIQYEVRYFTIGRVTLYLMLVIFDDNYESIYGQWINICNQTDRRNFLGLNFTDNIYFVLLSEGNTVKYVQSVENPFKNRMKEMCRKIDKDKAWSKKEFEMAVSTFNGYKSRREFYEELLENQIYPE</sequence>
<accession>A0A8I0ACS3</accession>
<dbReference type="EMBL" id="JACOOQ010000005">
    <property type="protein sequence ID" value="MBC5639742.1"/>
    <property type="molecule type" value="Genomic_DNA"/>
</dbReference>
<evidence type="ECO:0000313" key="2">
    <source>
        <dbReference type="Proteomes" id="UP000662088"/>
    </source>
</evidence>
<evidence type="ECO:0000313" key="1">
    <source>
        <dbReference type="EMBL" id="MBC5639742.1"/>
    </source>
</evidence>
<dbReference type="AlphaFoldDB" id="A0A8I0ACS3"/>
<proteinExistence type="predicted"/>
<dbReference type="RefSeq" id="WP_186834834.1">
    <property type="nucleotide sequence ID" value="NZ_JACOOQ010000005.1"/>
</dbReference>
<reference evidence="1" key="1">
    <citation type="submission" date="2020-08" db="EMBL/GenBank/DDBJ databases">
        <title>Genome public.</title>
        <authorList>
            <person name="Liu C."/>
            <person name="Sun Q."/>
        </authorList>
    </citation>
    <scope>NUCLEOTIDE SEQUENCE</scope>
    <source>
        <strain evidence="1">NSJ-42</strain>
    </source>
</reference>
<gene>
    <name evidence="1" type="ORF">H8R92_04720</name>
</gene>